<feature type="transmembrane region" description="Helical" evidence="6">
    <location>
        <begin position="99"/>
        <end position="125"/>
    </location>
</feature>
<gene>
    <name evidence="7" type="ORF">cubi_02166</name>
</gene>
<keyword evidence="8" id="KW-1185">Reference proteome</keyword>
<dbReference type="AlphaFoldDB" id="A0A1J4MFZ9"/>
<feature type="transmembrane region" description="Helical" evidence="6">
    <location>
        <begin position="75"/>
        <end position="93"/>
    </location>
</feature>
<dbReference type="PANTHER" id="PTHR28128:SF3">
    <property type="entry name" value="CHROMOSOME UNDETERMINED SCAFFOLD_46, WHOLE GENOME SHOTGUN SEQUENCE"/>
    <property type="match status" value="1"/>
</dbReference>
<feature type="compositionally biased region" description="Basic and acidic residues" evidence="5">
    <location>
        <begin position="251"/>
        <end position="268"/>
    </location>
</feature>
<feature type="region of interest" description="Disordered" evidence="5">
    <location>
        <begin position="189"/>
        <end position="268"/>
    </location>
</feature>
<dbReference type="PANTHER" id="PTHR28128">
    <property type="entry name" value="GOLGI APPARATUS MEMBRANE PROTEIN TVP15"/>
    <property type="match status" value="1"/>
</dbReference>
<dbReference type="Proteomes" id="UP000186176">
    <property type="component" value="Unassembled WGS sequence"/>
</dbReference>
<evidence type="ECO:0000256" key="3">
    <source>
        <dbReference type="ARBA" id="ARBA00022989"/>
    </source>
</evidence>
<dbReference type="Pfam" id="PF08507">
    <property type="entry name" value="COPI_assoc"/>
    <property type="match status" value="1"/>
</dbReference>
<accession>A0A1J4MFZ9</accession>
<dbReference type="OrthoDB" id="423534at2759"/>
<comment type="subcellular location">
    <subcellularLocation>
        <location evidence="1">Membrane</location>
        <topology evidence="1">Multi-pass membrane protein</topology>
    </subcellularLocation>
</comment>
<keyword evidence="3 6" id="KW-1133">Transmembrane helix</keyword>
<proteinExistence type="predicted"/>
<feature type="compositionally biased region" description="Basic residues" evidence="5">
    <location>
        <begin position="237"/>
        <end position="250"/>
    </location>
</feature>
<feature type="compositionally biased region" description="Basic residues" evidence="5">
    <location>
        <begin position="189"/>
        <end position="224"/>
    </location>
</feature>
<comment type="caution">
    <text evidence="7">The sequence shown here is derived from an EMBL/GenBank/DDBJ whole genome shotgun (WGS) entry which is preliminary data.</text>
</comment>
<keyword evidence="4 6" id="KW-0472">Membrane</keyword>
<evidence type="ECO:0000256" key="6">
    <source>
        <dbReference type="SAM" id="Phobius"/>
    </source>
</evidence>
<feature type="transmembrane region" description="Helical" evidence="6">
    <location>
        <begin position="21"/>
        <end position="42"/>
    </location>
</feature>
<feature type="compositionally biased region" description="Basic and acidic residues" evidence="5">
    <location>
        <begin position="225"/>
        <end position="236"/>
    </location>
</feature>
<feature type="transmembrane region" description="Helical" evidence="6">
    <location>
        <begin position="48"/>
        <end position="68"/>
    </location>
</feature>
<dbReference type="GeneID" id="39978957"/>
<dbReference type="InterPro" id="IPR013714">
    <property type="entry name" value="Golgi_TVP15"/>
</dbReference>
<evidence type="ECO:0008006" key="9">
    <source>
        <dbReference type="Google" id="ProtNLM"/>
    </source>
</evidence>
<dbReference type="RefSeq" id="XP_028874299.1">
    <property type="nucleotide sequence ID" value="XM_029019178.1"/>
</dbReference>
<evidence type="ECO:0000256" key="5">
    <source>
        <dbReference type="SAM" id="MobiDB-lite"/>
    </source>
</evidence>
<dbReference type="EMBL" id="LRBP01000017">
    <property type="protein sequence ID" value="OII72935.1"/>
    <property type="molecule type" value="Genomic_DNA"/>
</dbReference>
<reference evidence="7 8" key="1">
    <citation type="submission" date="2016-10" db="EMBL/GenBank/DDBJ databases">
        <title>Reductive evolution of mitochondrial metabolism and differential evolution of invasion-related proteins in Cryptosporidium.</title>
        <authorList>
            <person name="Liu S."/>
            <person name="Roellig D.M."/>
            <person name="Guo Y."/>
            <person name="Li N."/>
            <person name="Frace M.A."/>
            <person name="Tang K."/>
            <person name="Zhang L."/>
            <person name="Feng Y."/>
            <person name="Xiao L."/>
        </authorList>
    </citation>
    <scope>NUCLEOTIDE SEQUENCE [LARGE SCALE GENOMIC DNA]</scope>
    <source>
        <strain evidence="7">39726</strain>
    </source>
</reference>
<evidence type="ECO:0000256" key="1">
    <source>
        <dbReference type="ARBA" id="ARBA00004141"/>
    </source>
</evidence>
<keyword evidence="2 6" id="KW-0812">Transmembrane</keyword>
<sequence>MPKRSSSGGRKTSLKIFILQLLWIGFFIILILGGLSDLILYYDIKRMVLNVFILLSGIISLLAEAYCFKFYSYILFIYTPIGRGLFMVVLSSLNLNDNLYSLIISSILFFNSIIYLLISVIFGGINKPLFNNSLKHELNLNALVYFINDNSNITTYSSEATKGHSNSNRRRHVQNDSILNNKSEIIHHNHHKNNNYNHNHSHSHSHSHSHNHDHNHHRSHHQHHKYYDGNQEEHHHQNSKHKHNNHKSHIKHESSNNHQEQKEIINLE</sequence>
<organism evidence="7 8">
    <name type="scientific">Cryptosporidium ubiquitum</name>
    <dbReference type="NCBI Taxonomy" id="857276"/>
    <lineage>
        <taxon>Eukaryota</taxon>
        <taxon>Sar</taxon>
        <taxon>Alveolata</taxon>
        <taxon>Apicomplexa</taxon>
        <taxon>Conoidasida</taxon>
        <taxon>Coccidia</taxon>
        <taxon>Eucoccidiorida</taxon>
        <taxon>Eimeriorina</taxon>
        <taxon>Cryptosporidiidae</taxon>
        <taxon>Cryptosporidium</taxon>
    </lineage>
</organism>
<dbReference type="GO" id="GO:0016020">
    <property type="term" value="C:membrane"/>
    <property type="evidence" value="ECO:0007669"/>
    <property type="project" value="UniProtKB-SubCell"/>
</dbReference>
<evidence type="ECO:0000256" key="2">
    <source>
        <dbReference type="ARBA" id="ARBA00022692"/>
    </source>
</evidence>
<evidence type="ECO:0000313" key="8">
    <source>
        <dbReference type="Proteomes" id="UP000186176"/>
    </source>
</evidence>
<name>A0A1J4MFZ9_9CRYT</name>
<dbReference type="VEuPathDB" id="CryptoDB:cubi_02166"/>
<protein>
    <recommendedName>
        <fullName evidence="9">COPI associated protein</fullName>
    </recommendedName>
</protein>
<evidence type="ECO:0000256" key="4">
    <source>
        <dbReference type="ARBA" id="ARBA00023136"/>
    </source>
</evidence>
<evidence type="ECO:0000313" key="7">
    <source>
        <dbReference type="EMBL" id="OII72935.1"/>
    </source>
</evidence>